<proteinExistence type="inferred from homology"/>
<dbReference type="InterPro" id="IPR029026">
    <property type="entry name" value="tRNA_m1G_MTases_N"/>
</dbReference>
<accession>A0AAN8QB19</accession>
<dbReference type="SUPFAM" id="SSF50249">
    <property type="entry name" value="Nucleic acid-binding proteins"/>
    <property type="match status" value="1"/>
</dbReference>
<evidence type="ECO:0008006" key="4">
    <source>
        <dbReference type="Google" id="ProtNLM"/>
    </source>
</evidence>
<name>A0AAN8QB19_PATCE</name>
<dbReference type="Gene3D" id="2.40.50.140">
    <property type="entry name" value="Nucleic acid-binding proteins"/>
    <property type="match status" value="1"/>
</dbReference>
<organism evidence="2 3">
    <name type="scientific">Patella caerulea</name>
    <name type="common">Rayed Mediterranean limpet</name>
    <dbReference type="NCBI Taxonomy" id="87958"/>
    <lineage>
        <taxon>Eukaryota</taxon>
        <taxon>Metazoa</taxon>
        <taxon>Spiralia</taxon>
        <taxon>Lophotrochozoa</taxon>
        <taxon>Mollusca</taxon>
        <taxon>Gastropoda</taxon>
        <taxon>Patellogastropoda</taxon>
        <taxon>Patelloidea</taxon>
        <taxon>Patellidae</taxon>
        <taxon>Patella</taxon>
    </lineage>
</organism>
<reference evidence="2 3" key="1">
    <citation type="submission" date="2024-01" db="EMBL/GenBank/DDBJ databases">
        <title>The genome of the rayed Mediterranean limpet Patella caerulea (Linnaeus, 1758).</title>
        <authorList>
            <person name="Anh-Thu Weber A."/>
            <person name="Halstead-Nussloch G."/>
        </authorList>
    </citation>
    <scope>NUCLEOTIDE SEQUENCE [LARGE SCALE GENOMIC DNA]</scope>
    <source>
        <strain evidence="2">AATW-2023a</strain>
        <tissue evidence="2">Whole specimen</tissue>
    </source>
</reference>
<keyword evidence="3" id="KW-1185">Reference proteome</keyword>
<dbReference type="InterPro" id="IPR012340">
    <property type="entry name" value="NA-bd_OB-fold"/>
</dbReference>
<comment type="caution">
    <text evidence="2">The sequence shown here is derived from an EMBL/GenBank/DDBJ whole genome shotgun (WGS) entry which is preliminary data.</text>
</comment>
<evidence type="ECO:0000313" key="2">
    <source>
        <dbReference type="EMBL" id="KAK6196030.1"/>
    </source>
</evidence>
<comment type="similarity">
    <text evidence="1">Belongs to the class IV-like SAM-binding methyltransferase superfamily.</text>
</comment>
<dbReference type="PANTHER" id="PTHR12150">
    <property type="entry name" value="CLASS IV SAM-BINDING METHYLTRANSFERASE-RELATED"/>
    <property type="match status" value="1"/>
</dbReference>
<dbReference type="CDD" id="cd18086">
    <property type="entry name" value="HsC9orf114-like"/>
    <property type="match status" value="1"/>
</dbReference>
<dbReference type="EMBL" id="JAZGQO010000001">
    <property type="protein sequence ID" value="KAK6196030.1"/>
    <property type="molecule type" value="Genomic_DNA"/>
</dbReference>
<dbReference type="InterPro" id="IPR003750">
    <property type="entry name" value="Put_MeTrfase-C9orf114-like"/>
</dbReference>
<dbReference type="InterPro" id="IPR029028">
    <property type="entry name" value="Alpha/beta_knot_MTases"/>
</dbReference>
<dbReference type="Proteomes" id="UP001347796">
    <property type="component" value="Unassembled WGS sequence"/>
</dbReference>
<dbReference type="Gene3D" id="3.40.1280.10">
    <property type="match status" value="1"/>
</dbReference>
<protein>
    <recommendedName>
        <fullName evidence="4">SPOUT domain containing methyltransferase 1</fullName>
    </recommendedName>
</protein>
<dbReference type="PANTHER" id="PTHR12150:SF13">
    <property type="entry name" value="METHYLTRANSFERASE C9ORF114-RELATED"/>
    <property type="match status" value="1"/>
</dbReference>
<gene>
    <name evidence="2" type="ORF">SNE40_001334</name>
</gene>
<dbReference type="Pfam" id="PF02598">
    <property type="entry name" value="Methyltrn_RNA_3"/>
    <property type="match status" value="1"/>
</dbReference>
<dbReference type="AlphaFoldDB" id="A0AAN8QB19"/>
<evidence type="ECO:0000256" key="1">
    <source>
        <dbReference type="ARBA" id="ARBA00009841"/>
    </source>
</evidence>
<dbReference type="SUPFAM" id="SSF75217">
    <property type="entry name" value="alpha/beta knot"/>
    <property type="match status" value="1"/>
</dbReference>
<sequence length="354" mass="39568">MESKKILSWTEKKALKRKRLEEKLDKDIKQKKKRDQLVKVQEERVNTGDLNLSSSGRHYTISLALPGSILENAQSRELRTYLAGQIARAAVVFNVDEIVIFDESGSGLRLKKGKGNVQMARILQFLECPQYLRKNFFPMHEDLKYAGLLNPLDSPHHMRASDVVEYREGVVLDKPPKAGKSFVNVGLYQRDVLIDRQLEAGVRVTIQLDLNTSDEKQIKGKVVSPSTPRVESGLYWGYNLRLATNLSSVLTQCPHKGGYDLTIGTSERGDSIDDFAPPTFKHGIIVFGGVQGLETSLAADSTLNIDDPSLLFQHYLNTCPNQGSRTIRTEEAILITMSALRPKLISSGFKPENS</sequence>
<evidence type="ECO:0000313" key="3">
    <source>
        <dbReference type="Proteomes" id="UP001347796"/>
    </source>
</evidence>